<organism evidence="2 3">
    <name type="scientific">Mycolicibacterium goodii</name>
    <name type="common">Mycobacterium goodii</name>
    <dbReference type="NCBI Taxonomy" id="134601"/>
    <lineage>
        <taxon>Bacteria</taxon>
        <taxon>Bacillati</taxon>
        <taxon>Actinomycetota</taxon>
        <taxon>Actinomycetes</taxon>
        <taxon>Mycobacteriales</taxon>
        <taxon>Mycobacteriaceae</taxon>
        <taxon>Mycolicibacterium</taxon>
    </lineage>
</organism>
<dbReference type="EMBL" id="CP012150">
    <property type="protein sequence ID" value="AKS32329.1"/>
    <property type="molecule type" value="Genomic_DNA"/>
</dbReference>
<sequence length="133" mass="15418">MTYDAAEWHRESVIEHDLRPTAASTHIAMFMAWLALHELTRPKFARAELLARIISPGQYLRHFCRDQFDESMLTDTGNAFTKAVYEQYRAEYAKLPVAAQSDSFYGAPDNWDTYEEVATLVNHLFRAWQNRSG</sequence>
<dbReference type="AlphaFoldDB" id="A0A0K0X4L2"/>
<evidence type="ECO:0000313" key="2">
    <source>
        <dbReference type="EMBL" id="AKS32329.1"/>
    </source>
</evidence>
<gene>
    <name evidence="2" type="ORF">AFA91_11100</name>
</gene>
<feature type="domain" description="DUF7832" evidence="1">
    <location>
        <begin position="3"/>
        <end position="94"/>
    </location>
</feature>
<dbReference type="Pfam" id="PF25191">
    <property type="entry name" value="DUF7832"/>
    <property type="match status" value="1"/>
</dbReference>
<protein>
    <recommendedName>
        <fullName evidence="1">DUF7832 domain-containing protein</fullName>
    </recommendedName>
</protein>
<dbReference type="Proteomes" id="UP000062255">
    <property type="component" value="Chromosome"/>
</dbReference>
<accession>A0A0K0X4L2</accession>
<dbReference type="InterPro" id="IPR057154">
    <property type="entry name" value="DUF7832"/>
</dbReference>
<evidence type="ECO:0000313" key="3">
    <source>
        <dbReference type="Proteomes" id="UP000062255"/>
    </source>
</evidence>
<reference evidence="2 3" key="1">
    <citation type="submission" date="2015-07" db="EMBL/GenBank/DDBJ databases">
        <title>Complete genome sequence of Mycobacterium goodii X7B, a facultative thermophilic biodesulfurizing bacterium.</title>
        <authorList>
            <person name="Yu B."/>
            <person name="Li F."/>
            <person name="Xu P."/>
        </authorList>
    </citation>
    <scope>NUCLEOTIDE SEQUENCE [LARGE SCALE GENOMIC DNA]</scope>
    <source>
        <strain evidence="2 3">X7B</strain>
    </source>
</reference>
<name>A0A0K0X4L2_MYCGD</name>
<dbReference type="STRING" id="134601.AFA91_11100"/>
<dbReference type="KEGG" id="mgo:AFA91_11100"/>
<proteinExistence type="predicted"/>
<dbReference type="RefSeq" id="WP_049744756.1">
    <property type="nucleotide sequence ID" value="NZ_CP012150.1"/>
</dbReference>
<dbReference type="PATRIC" id="fig|134601.6.peg.2312"/>
<evidence type="ECO:0000259" key="1">
    <source>
        <dbReference type="Pfam" id="PF25191"/>
    </source>
</evidence>
<dbReference type="OrthoDB" id="4827574at2"/>